<feature type="transmembrane region" description="Helical" evidence="6">
    <location>
        <begin position="6"/>
        <end position="31"/>
    </location>
</feature>
<dbReference type="InterPro" id="IPR002541">
    <property type="entry name" value="Cyt_c_assembly"/>
</dbReference>
<comment type="subcellular location">
    <subcellularLocation>
        <location evidence="1">Membrane</location>
        <topology evidence="1">Multi-pass membrane protein</topology>
    </subcellularLocation>
</comment>
<evidence type="ECO:0000259" key="7">
    <source>
        <dbReference type="Pfam" id="PF01578"/>
    </source>
</evidence>
<dbReference type="GO" id="GO:0017004">
    <property type="term" value="P:cytochrome complex assembly"/>
    <property type="evidence" value="ECO:0007669"/>
    <property type="project" value="UniProtKB-KW"/>
</dbReference>
<evidence type="ECO:0000256" key="5">
    <source>
        <dbReference type="ARBA" id="ARBA00023136"/>
    </source>
</evidence>
<feature type="transmembrane region" description="Helical" evidence="6">
    <location>
        <begin position="132"/>
        <end position="159"/>
    </location>
</feature>
<feature type="transmembrane region" description="Helical" evidence="6">
    <location>
        <begin position="219"/>
        <end position="237"/>
    </location>
</feature>
<keyword evidence="5 6" id="KW-0472">Membrane</keyword>
<evidence type="ECO:0000313" key="8">
    <source>
        <dbReference type="EMBL" id="RFM23226.1"/>
    </source>
</evidence>
<dbReference type="GO" id="GO:0020037">
    <property type="term" value="F:heme binding"/>
    <property type="evidence" value="ECO:0007669"/>
    <property type="project" value="InterPro"/>
</dbReference>
<reference evidence="8 9" key="1">
    <citation type="journal article" date="2011" name="ISME J.">
        <title>Community ecology of hot spring cyanobacterial mats: predominant populations and their functional potential.</title>
        <authorList>
            <person name="Klatt C.G."/>
            <person name="Wood J.M."/>
            <person name="Rusch D.B."/>
            <person name="Bateson M.M."/>
            <person name="Hamamura N."/>
            <person name="Heidelberg J.F."/>
            <person name="Grossman A.R."/>
            <person name="Bhaya D."/>
            <person name="Cohan F.M."/>
            <person name="Kuhl M."/>
            <person name="Bryant D.A."/>
            <person name="Ward D.M."/>
        </authorList>
    </citation>
    <scope>NUCLEOTIDE SEQUENCE [LARGE SCALE GENOMIC DNA]</scope>
    <source>
        <strain evidence="8">OS</strain>
    </source>
</reference>
<dbReference type="PANTHER" id="PTHR30071">
    <property type="entry name" value="HEME EXPORTER PROTEIN C"/>
    <property type="match status" value="1"/>
</dbReference>
<keyword evidence="2 6" id="KW-0812">Transmembrane</keyword>
<keyword evidence="3" id="KW-0201">Cytochrome c-type biogenesis</keyword>
<feature type="transmembrane region" description="Helical" evidence="6">
    <location>
        <begin position="43"/>
        <end position="65"/>
    </location>
</feature>
<evidence type="ECO:0000256" key="4">
    <source>
        <dbReference type="ARBA" id="ARBA00022989"/>
    </source>
</evidence>
<evidence type="ECO:0000256" key="2">
    <source>
        <dbReference type="ARBA" id="ARBA00022692"/>
    </source>
</evidence>
<sequence>MPYMFESLVVINFCLPWLYVLVFVLYIVEFFKSNTFLQRAKRYALAAVSGIHFIHLVLLTLFYGSLPIANVYQLLTTVAFTLVIVYLFIELSTGESSTGSFMLLAALTFQSISSLFLFSASPTELNVRSPLLSLHIITAILGYSSVAIAGVYSSLYMALFRQIRANRFGTLFDRLPNLETLEKMSLHAVRIGFIFLSFAFIAGVMWIPHSQGRFHFTDAKLIGLIMVWLIYGISLLLRERLGWQGQRMAVLFTLGFLFSFLSMTVLNLFSPRFHSLN</sequence>
<protein>
    <submittedName>
        <fullName evidence="8">Cytochrome C biogenesis protein</fullName>
    </submittedName>
</protein>
<feature type="domain" description="Cytochrome c assembly protein" evidence="7">
    <location>
        <begin position="69"/>
        <end position="269"/>
    </location>
</feature>
<feature type="transmembrane region" description="Helical" evidence="6">
    <location>
        <begin position="101"/>
        <end position="120"/>
    </location>
</feature>
<dbReference type="PANTHER" id="PTHR30071:SF1">
    <property type="entry name" value="CYTOCHROME B_B6 PROTEIN-RELATED"/>
    <property type="match status" value="1"/>
</dbReference>
<gene>
    <name evidence="8" type="ORF">D0433_12145</name>
</gene>
<dbReference type="Proteomes" id="UP000266389">
    <property type="component" value="Unassembled WGS sequence"/>
</dbReference>
<organism evidence="8 9">
    <name type="scientific">Candidatus Thermochlorobacter aerophilus</name>
    <dbReference type="NCBI Taxonomy" id="1868324"/>
    <lineage>
        <taxon>Bacteria</taxon>
        <taxon>Pseudomonadati</taxon>
        <taxon>Chlorobiota</taxon>
        <taxon>Chlorobiia</taxon>
        <taxon>Chlorobiales</taxon>
        <taxon>Candidatus Thermochlorobacteriaceae</taxon>
        <taxon>Candidatus Thermochlorobacter</taxon>
    </lineage>
</organism>
<evidence type="ECO:0000313" key="9">
    <source>
        <dbReference type="Proteomes" id="UP000266389"/>
    </source>
</evidence>
<dbReference type="InterPro" id="IPR045062">
    <property type="entry name" value="Cyt_c_biogenesis_CcsA/CcmC"/>
</dbReference>
<evidence type="ECO:0000256" key="3">
    <source>
        <dbReference type="ARBA" id="ARBA00022748"/>
    </source>
</evidence>
<dbReference type="EMBL" id="PHFL01000068">
    <property type="protein sequence ID" value="RFM23226.1"/>
    <property type="molecule type" value="Genomic_DNA"/>
</dbReference>
<feature type="transmembrane region" description="Helical" evidence="6">
    <location>
        <begin position="188"/>
        <end position="207"/>
    </location>
</feature>
<comment type="caution">
    <text evidence="8">The sequence shown here is derived from an EMBL/GenBank/DDBJ whole genome shotgun (WGS) entry which is preliminary data.</text>
</comment>
<keyword evidence="4 6" id="KW-1133">Transmembrane helix</keyword>
<accession>A0A395LXA8</accession>
<dbReference type="AlphaFoldDB" id="A0A395LXA8"/>
<evidence type="ECO:0000256" key="1">
    <source>
        <dbReference type="ARBA" id="ARBA00004141"/>
    </source>
</evidence>
<evidence type="ECO:0000256" key="6">
    <source>
        <dbReference type="SAM" id="Phobius"/>
    </source>
</evidence>
<proteinExistence type="predicted"/>
<dbReference type="Pfam" id="PF01578">
    <property type="entry name" value="Cytochrom_C_asm"/>
    <property type="match status" value="1"/>
</dbReference>
<dbReference type="GO" id="GO:0005886">
    <property type="term" value="C:plasma membrane"/>
    <property type="evidence" value="ECO:0007669"/>
    <property type="project" value="TreeGrafter"/>
</dbReference>
<feature type="transmembrane region" description="Helical" evidence="6">
    <location>
        <begin position="249"/>
        <end position="269"/>
    </location>
</feature>
<feature type="transmembrane region" description="Helical" evidence="6">
    <location>
        <begin position="71"/>
        <end position="89"/>
    </location>
</feature>
<name>A0A395LXA8_9BACT</name>